<dbReference type="EMBL" id="JAOB01000074">
    <property type="protein sequence ID" value="EUA19101.1"/>
    <property type="molecule type" value="Genomic_DNA"/>
</dbReference>
<dbReference type="Pfam" id="PF00557">
    <property type="entry name" value="Peptidase_M24"/>
    <property type="match status" value="1"/>
</dbReference>
<dbReference type="PATRIC" id="fig|1299334.3.peg.8022"/>
<gene>
    <name evidence="3" type="ORF">I553_10195</name>
</gene>
<dbReference type="InterPro" id="IPR000994">
    <property type="entry name" value="Pept_M24"/>
</dbReference>
<sequence>MSRELEALMLDHGADGVSFDTIVAAGANSAIPHHRPTDAVLATGDFVKIDSARWSRLPLGHDPHVRSRPGRRLATGDL</sequence>
<comment type="caution">
    <text evidence="3">The sequence shown here is derived from an EMBL/GenBank/DDBJ whole genome shotgun (WGS) entry which is preliminary data.</text>
</comment>
<dbReference type="SUPFAM" id="SSF55920">
    <property type="entry name" value="Creatinase/aminopeptidase"/>
    <property type="match status" value="1"/>
</dbReference>
<dbReference type="PANTHER" id="PTHR46112:SF8">
    <property type="entry name" value="CYTOPLASMIC PEPTIDASE PEPQ-RELATED"/>
    <property type="match status" value="1"/>
</dbReference>
<dbReference type="InterPro" id="IPR036005">
    <property type="entry name" value="Creatinase/aminopeptidase-like"/>
</dbReference>
<evidence type="ECO:0000313" key="3">
    <source>
        <dbReference type="EMBL" id="EUA19101.1"/>
    </source>
</evidence>
<organism evidence="3">
    <name type="scientific">Mycobacterium xenopi 4042</name>
    <dbReference type="NCBI Taxonomy" id="1299334"/>
    <lineage>
        <taxon>Bacteria</taxon>
        <taxon>Bacillati</taxon>
        <taxon>Actinomycetota</taxon>
        <taxon>Actinomycetes</taxon>
        <taxon>Mycobacteriales</taxon>
        <taxon>Mycobacteriaceae</taxon>
        <taxon>Mycobacterium</taxon>
    </lineage>
</organism>
<feature type="domain" description="Peptidase M24" evidence="2">
    <location>
        <begin position="3"/>
        <end position="51"/>
    </location>
</feature>
<name>X7ZJ82_MYCXE</name>
<proteinExistence type="predicted"/>
<dbReference type="Gene3D" id="3.90.230.10">
    <property type="entry name" value="Creatinase/methionine aminopeptidase superfamily"/>
    <property type="match status" value="1"/>
</dbReference>
<protein>
    <submittedName>
        <fullName evidence="3">Metallopeptidase M24 family protein</fullName>
    </submittedName>
</protein>
<dbReference type="InterPro" id="IPR050659">
    <property type="entry name" value="Peptidase_M24B"/>
</dbReference>
<evidence type="ECO:0000256" key="1">
    <source>
        <dbReference type="SAM" id="MobiDB-lite"/>
    </source>
</evidence>
<dbReference type="AlphaFoldDB" id="X7ZJ82"/>
<accession>X7ZJ82</accession>
<feature type="region of interest" description="Disordered" evidence="1">
    <location>
        <begin position="59"/>
        <end position="78"/>
    </location>
</feature>
<dbReference type="PANTHER" id="PTHR46112">
    <property type="entry name" value="AMINOPEPTIDASE"/>
    <property type="match status" value="1"/>
</dbReference>
<reference evidence="3" key="1">
    <citation type="submission" date="2014-01" db="EMBL/GenBank/DDBJ databases">
        <authorList>
            <person name="Brown-Elliot B."/>
            <person name="Wallace R."/>
            <person name="Lenaerts A."/>
            <person name="Ordway D."/>
            <person name="DeGroote M.A."/>
            <person name="Parker T."/>
            <person name="Sizemore C."/>
            <person name="Tallon L.J."/>
            <person name="Sadzewicz L.K."/>
            <person name="Sengamalay N."/>
            <person name="Fraser C.M."/>
            <person name="Hine E."/>
            <person name="Shefchek K.A."/>
            <person name="Das S.P."/>
            <person name="Tettelin H."/>
        </authorList>
    </citation>
    <scope>NUCLEOTIDE SEQUENCE [LARGE SCALE GENOMIC DNA]</scope>
    <source>
        <strain evidence="3">4042</strain>
    </source>
</reference>
<evidence type="ECO:0000259" key="2">
    <source>
        <dbReference type="Pfam" id="PF00557"/>
    </source>
</evidence>